<evidence type="ECO:0000313" key="1">
    <source>
        <dbReference type="EMBL" id="TMS13677.1"/>
    </source>
</evidence>
<dbReference type="Proteomes" id="UP000793456">
    <property type="component" value="Chromosome XI"/>
</dbReference>
<comment type="caution">
    <text evidence="1">The sequence shown here is derived from an EMBL/GenBank/DDBJ whole genome shotgun (WGS) entry which is preliminary data.</text>
</comment>
<accession>A0ACD3R2X6</accession>
<dbReference type="EMBL" id="CM011684">
    <property type="protein sequence ID" value="TMS13677.1"/>
    <property type="molecule type" value="Genomic_DNA"/>
</dbReference>
<sequence length="208" mass="22341">MPVCPSVDLTELAQRTTGYVGADLSALCREAAMHAIRENSKGAEEQAVVMKHFQEALKLVRPSCLRSSLGRTELSPVSWEQIGGLDEVKLKIQQSVEWPMKHPEAFVRLGLCRPRGVLLYGPPGCAKTTLVRAAATSSHCAFLSVSGADLYSPYVGDSEKALAQLFHQARACAPCILFLDEIDTLIGSRSSGQSPNSCADTPPVCAPE</sequence>
<evidence type="ECO:0000313" key="2">
    <source>
        <dbReference type="Proteomes" id="UP000793456"/>
    </source>
</evidence>
<name>A0ACD3R2X6_LARCR</name>
<gene>
    <name evidence="1" type="ORF">E3U43_018752</name>
</gene>
<proteinExistence type="predicted"/>
<reference evidence="1" key="1">
    <citation type="submission" date="2018-11" db="EMBL/GenBank/DDBJ databases">
        <title>The sequence and de novo assembly of Larimichthys crocea genome using PacBio and Hi-C technologies.</title>
        <authorList>
            <person name="Xu P."/>
            <person name="Chen B."/>
            <person name="Zhou Z."/>
            <person name="Ke Q."/>
            <person name="Wu Y."/>
            <person name="Bai H."/>
            <person name="Pu F."/>
        </authorList>
    </citation>
    <scope>NUCLEOTIDE SEQUENCE</scope>
    <source>
        <tissue evidence="1">Muscle</tissue>
    </source>
</reference>
<organism evidence="1 2">
    <name type="scientific">Larimichthys crocea</name>
    <name type="common">Large yellow croaker</name>
    <name type="synonym">Pseudosciaena crocea</name>
    <dbReference type="NCBI Taxonomy" id="215358"/>
    <lineage>
        <taxon>Eukaryota</taxon>
        <taxon>Metazoa</taxon>
        <taxon>Chordata</taxon>
        <taxon>Craniata</taxon>
        <taxon>Vertebrata</taxon>
        <taxon>Euteleostomi</taxon>
        <taxon>Actinopterygii</taxon>
        <taxon>Neopterygii</taxon>
        <taxon>Teleostei</taxon>
        <taxon>Neoteleostei</taxon>
        <taxon>Acanthomorphata</taxon>
        <taxon>Eupercaria</taxon>
        <taxon>Sciaenidae</taxon>
        <taxon>Larimichthys</taxon>
    </lineage>
</organism>
<protein>
    <submittedName>
        <fullName evidence="1">Uncharacterized protein</fullName>
    </submittedName>
</protein>
<keyword evidence="2" id="KW-1185">Reference proteome</keyword>